<reference evidence="1 2" key="1">
    <citation type="journal article" date="2022" name="Nat. Genet.">
        <title>Improved pea reference genome and pan-genome highlight genomic features and evolutionary characteristics.</title>
        <authorList>
            <person name="Yang T."/>
            <person name="Liu R."/>
            <person name="Luo Y."/>
            <person name="Hu S."/>
            <person name="Wang D."/>
            <person name="Wang C."/>
            <person name="Pandey M.K."/>
            <person name="Ge S."/>
            <person name="Xu Q."/>
            <person name="Li N."/>
            <person name="Li G."/>
            <person name="Huang Y."/>
            <person name="Saxena R.K."/>
            <person name="Ji Y."/>
            <person name="Li M."/>
            <person name="Yan X."/>
            <person name="He Y."/>
            <person name="Liu Y."/>
            <person name="Wang X."/>
            <person name="Xiang C."/>
            <person name="Varshney R.K."/>
            <person name="Ding H."/>
            <person name="Gao S."/>
            <person name="Zong X."/>
        </authorList>
    </citation>
    <scope>NUCLEOTIDE SEQUENCE [LARGE SCALE GENOMIC DNA]</scope>
    <source>
        <strain evidence="1 2">cv. Zhongwan 6</strain>
    </source>
</reference>
<evidence type="ECO:0000313" key="2">
    <source>
        <dbReference type="Proteomes" id="UP001058974"/>
    </source>
</evidence>
<dbReference type="AlphaFoldDB" id="A0A9D5H045"/>
<accession>A0A9D5H045</accession>
<dbReference type="PANTHER" id="PTHR11439:SF455">
    <property type="entry name" value="RLK (RECEPTOR-LIKE PROTEIN KINASE) 8, PUTATIVE-RELATED"/>
    <property type="match status" value="1"/>
</dbReference>
<name>A0A9D5H045_PEA</name>
<keyword evidence="2" id="KW-1185">Reference proteome</keyword>
<dbReference type="PANTHER" id="PTHR11439">
    <property type="entry name" value="GAG-POL-RELATED RETROTRANSPOSON"/>
    <property type="match status" value="1"/>
</dbReference>
<dbReference type="Gramene" id="Psat01G0508700-T1">
    <property type="protein sequence ID" value="KAI5447498.1"/>
    <property type="gene ID" value="KIW84_015087"/>
</dbReference>
<proteinExistence type="predicted"/>
<dbReference type="Proteomes" id="UP001058974">
    <property type="component" value="Chromosome 1"/>
</dbReference>
<sequence>MVNSRMGNTFAPKLSIKLQENNFLLWNQQVECVILSHKLHKVEVNPHIPSMFKIVSERLLNIVCEEYESWIIQDQNLFTWLISTISKSVLPRVLSKDVRFNEADFPYSTQQTECVTGVSSHDQHIMSLSVPSHTNSQLQLPDPIQNEISFKSLPESSRIVESPQLEHVHSQQDQSVPKYTYQKLRKPKYFLGIEVHEQQNGTIILLQTKYIKDLLFMENMKGVNVVKTLMFSHYKLSKHGTYVIHGPTLYRSIVGSLHHVILMWPGISFDVNKVLQFMAKSLEPQWSAVKHILRYLSGTTHHELLLNLVDSVQRAYLRAYSDLDWANVYLGPNLISWSSKKQSLVACSSIKAKCHRPSHSTSKIS</sequence>
<gene>
    <name evidence="1" type="ORF">KIW84_015087</name>
</gene>
<organism evidence="1 2">
    <name type="scientific">Pisum sativum</name>
    <name type="common">Garden pea</name>
    <name type="synonym">Lathyrus oleraceus</name>
    <dbReference type="NCBI Taxonomy" id="3888"/>
    <lineage>
        <taxon>Eukaryota</taxon>
        <taxon>Viridiplantae</taxon>
        <taxon>Streptophyta</taxon>
        <taxon>Embryophyta</taxon>
        <taxon>Tracheophyta</taxon>
        <taxon>Spermatophyta</taxon>
        <taxon>Magnoliopsida</taxon>
        <taxon>eudicotyledons</taxon>
        <taxon>Gunneridae</taxon>
        <taxon>Pentapetalae</taxon>
        <taxon>rosids</taxon>
        <taxon>fabids</taxon>
        <taxon>Fabales</taxon>
        <taxon>Fabaceae</taxon>
        <taxon>Papilionoideae</taxon>
        <taxon>50 kb inversion clade</taxon>
        <taxon>NPAAA clade</taxon>
        <taxon>Hologalegina</taxon>
        <taxon>IRL clade</taxon>
        <taxon>Fabeae</taxon>
        <taxon>Lathyrus</taxon>
    </lineage>
</organism>
<evidence type="ECO:0008006" key="3">
    <source>
        <dbReference type="Google" id="ProtNLM"/>
    </source>
</evidence>
<evidence type="ECO:0000313" key="1">
    <source>
        <dbReference type="EMBL" id="KAI5447498.1"/>
    </source>
</evidence>
<comment type="caution">
    <text evidence="1">The sequence shown here is derived from an EMBL/GenBank/DDBJ whole genome shotgun (WGS) entry which is preliminary data.</text>
</comment>
<protein>
    <recommendedName>
        <fullName evidence="3">Reverse transcriptase Ty1/copia-type domain-containing protein</fullName>
    </recommendedName>
</protein>
<dbReference type="EMBL" id="JAMSHJ010000001">
    <property type="protein sequence ID" value="KAI5447498.1"/>
    <property type="molecule type" value="Genomic_DNA"/>
</dbReference>